<keyword evidence="2" id="KW-1133">Transmembrane helix</keyword>
<feature type="compositionally biased region" description="Basic residues" evidence="1">
    <location>
        <begin position="176"/>
        <end position="185"/>
    </location>
</feature>
<evidence type="ECO:0000313" key="4">
    <source>
        <dbReference type="Proteomes" id="UP001152747"/>
    </source>
</evidence>
<comment type="caution">
    <text evidence="3">The sequence shown here is derived from an EMBL/GenBank/DDBJ whole genome shotgun (WGS) entry which is preliminary data.</text>
</comment>
<accession>A0A9P1ITL0</accession>
<feature type="region of interest" description="Disordered" evidence="1">
    <location>
        <begin position="165"/>
        <end position="185"/>
    </location>
</feature>
<organism evidence="3 4">
    <name type="scientific">Caenorhabditis angaria</name>
    <dbReference type="NCBI Taxonomy" id="860376"/>
    <lineage>
        <taxon>Eukaryota</taxon>
        <taxon>Metazoa</taxon>
        <taxon>Ecdysozoa</taxon>
        <taxon>Nematoda</taxon>
        <taxon>Chromadorea</taxon>
        <taxon>Rhabditida</taxon>
        <taxon>Rhabditina</taxon>
        <taxon>Rhabditomorpha</taxon>
        <taxon>Rhabditoidea</taxon>
        <taxon>Rhabditidae</taxon>
        <taxon>Peloderinae</taxon>
        <taxon>Caenorhabditis</taxon>
    </lineage>
</organism>
<dbReference type="EMBL" id="CANHGI010000004">
    <property type="protein sequence ID" value="CAI5449143.1"/>
    <property type="molecule type" value="Genomic_DNA"/>
</dbReference>
<protein>
    <submittedName>
        <fullName evidence="3">Uncharacterized protein</fullName>
    </submittedName>
</protein>
<sequence length="185" mass="20646">MFIGIFESFIISFFFITFISNLCSKKKSKASKSKSTSKSGPTQSTETPPIGATHSCEDVQFNVNINKKKDEKDNFDDDEENPLVAVPIKHNKHCTKNTTRRDPSAFVTVDGANGKVSQFGNNNNRRSLHKPTTEEMSKTYGGGICSDCGEKSILVAGEIKINRSSYQFDKKQKPREPKKKTVKTK</sequence>
<evidence type="ECO:0000313" key="3">
    <source>
        <dbReference type="EMBL" id="CAI5449143.1"/>
    </source>
</evidence>
<dbReference type="Proteomes" id="UP001152747">
    <property type="component" value="Unassembled WGS sequence"/>
</dbReference>
<feature type="region of interest" description="Disordered" evidence="1">
    <location>
        <begin position="29"/>
        <end position="55"/>
    </location>
</feature>
<keyword evidence="2" id="KW-0472">Membrane</keyword>
<proteinExistence type="predicted"/>
<keyword evidence="2" id="KW-0812">Transmembrane</keyword>
<gene>
    <name evidence="3" type="ORF">CAMP_LOCUS11780</name>
</gene>
<dbReference type="AlphaFoldDB" id="A0A9P1ITL0"/>
<feature type="transmembrane region" description="Helical" evidence="2">
    <location>
        <begin position="6"/>
        <end position="24"/>
    </location>
</feature>
<keyword evidence="4" id="KW-1185">Reference proteome</keyword>
<evidence type="ECO:0000256" key="1">
    <source>
        <dbReference type="SAM" id="MobiDB-lite"/>
    </source>
</evidence>
<evidence type="ECO:0000256" key="2">
    <source>
        <dbReference type="SAM" id="Phobius"/>
    </source>
</evidence>
<name>A0A9P1ITL0_9PELO</name>
<reference evidence="3" key="1">
    <citation type="submission" date="2022-11" db="EMBL/GenBank/DDBJ databases">
        <authorList>
            <person name="Kikuchi T."/>
        </authorList>
    </citation>
    <scope>NUCLEOTIDE SEQUENCE</scope>
    <source>
        <strain evidence="3">PS1010</strain>
    </source>
</reference>